<feature type="non-terminal residue" evidence="1">
    <location>
        <position position="48"/>
    </location>
</feature>
<protein>
    <submittedName>
        <fullName evidence="1">Uncharacterized protein</fullName>
    </submittedName>
</protein>
<accession>A0ABX1IUK9</accession>
<dbReference type="SUPFAM" id="SSF81660">
    <property type="entry name" value="Metal cation-transporting ATPase, ATP-binding domain N"/>
    <property type="match status" value="1"/>
</dbReference>
<dbReference type="Proteomes" id="UP000744032">
    <property type="component" value="Unassembled WGS sequence"/>
</dbReference>
<comment type="caution">
    <text evidence="1">The sequence shown here is derived from an EMBL/GenBank/DDBJ whole genome shotgun (WGS) entry which is preliminary data.</text>
</comment>
<evidence type="ECO:0000313" key="1">
    <source>
        <dbReference type="EMBL" id="NKQ29100.1"/>
    </source>
</evidence>
<keyword evidence="2" id="KW-1185">Reference proteome</keyword>
<evidence type="ECO:0000313" key="2">
    <source>
        <dbReference type="Proteomes" id="UP000744032"/>
    </source>
</evidence>
<dbReference type="Gene3D" id="3.40.1110.10">
    <property type="entry name" value="Calcium-transporting ATPase, cytoplasmic domain N"/>
    <property type="match status" value="1"/>
</dbReference>
<reference evidence="1 2" key="1">
    <citation type="submission" date="2020-04" db="EMBL/GenBank/DDBJ databases">
        <title>Genome sequence of Streptomyces galbus strain I339.</title>
        <authorList>
            <person name="Silva E.A.N."/>
            <person name="Merces M."/>
            <person name="Castelo Branco A.P.O.T."/>
            <person name="Vasconcelos P.C."/>
            <person name="Costa N.P."/>
            <person name="Marinho G.C.S."/>
            <person name="Oliveira C.J.B."/>
            <person name="Araujo D."/>
            <person name="Rodrigues Junior V.S."/>
            <person name="Almeida R."/>
            <person name="Silva Filho U.R."/>
            <person name="Andrade A.S.A."/>
            <person name="Cibulski S.P."/>
        </authorList>
    </citation>
    <scope>NUCLEOTIDE SEQUENCE [LARGE SCALE GENOMIC DNA]</scope>
    <source>
        <strain evidence="1 2">I339</strain>
    </source>
</reference>
<sequence>MWRTDLPAGLAAAADEAERSGRTAVAVAWDGRARAVLEVADAVKDTSA</sequence>
<organism evidence="1 2">
    <name type="scientific">Streptomyces galbus</name>
    <dbReference type="NCBI Taxonomy" id="33898"/>
    <lineage>
        <taxon>Bacteria</taxon>
        <taxon>Bacillati</taxon>
        <taxon>Actinomycetota</taxon>
        <taxon>Actinomycetes</taxon>
        <taxon>Kitasatosporales</taxon>
        <taxon>Streptomycetaceae</taxon>
        <taxon>Streptomyces</taxon>
    </lineage>
</organism>
<dbReference type="EMBL" id="JAAXMD010000608">
    <property type="protein sequence ID" value="NKQ29100.1"/>
    <property type="molecule type" value="Genomic_DNA"/>
</dbReference>
<name>A0ABX1IUK9_STRGB</name>
<proteinExistence type="predicted"/>
<dbReference type="InterPro" id="IPR023299">
    <property type="entry name" value="ATPase_P-typ_cyto_dom_N"/>
</dbReference>
<gene>
    <name evidence="1" type="ORF">HF200_33485</name>
</gene>